<dbReference type="Pfam" id="PF12796">
    <property type="entry name" value="Ank_2"/>
    <property type="match status" value="3"/>
</dbReference>
<accession>A0AAN7TA91</accession>
<evidence type="ECO:0008006" key="7">
    <source>
        <dbReference type="Google" id="ProtNLM"/>
    </source>
</evidence>
<dbReference type="AlphaFoldDB" id="A0AAN7TA91"/>
<reference evidence="5" key="1">
    <citation type="submission" date="2023-08" db="EMBL/GenBank/DDBJ databases">
        <title>Black Yeasts Isolated from many extreme environments.</title>
        <authorList>
            <person name="Coleine C."/>
            <person name="Stajich J.E."/>
            <person name="Selbmann L."/>
        </authorList>
    </citation>
    <scope>NUCLEOTIDE SEQUENCE</scope>
    <source>
        <strain evidence="5">CCFEE 5401</strain>
    </source>
</reference>
<feature type="domain" description="DUF8212" evidence="4">
    <location>
        <begin position="249"/>
        <end position="270"/>
    </location>
</feature>
<dbReference type="InterPro" id="IPR036770">
    <property type="entry name" value="Ankyrin_rpt-contain_sf"/>
</dbReference>
<dbReference type="SUPFAM" id="SSF48403">
    <property type="entry name" value="Ankyrin repeat"/>
    <property type="match status" value="1"/>
</dbReference>
<protein>
    <recommendedName>
        <fullName evidence="7">Heterokaryon incompatibility domain-containing protein</fullName>
    </recommendedName>
</protein>
<feature type="repeat" description="ANK" evidence="1">
    <location>
        <begin position="608"/>
        <end position="632"/>
    </location>
</feature>
<gene>
    <name evidence="5" type="ORF">LTR62_008839</name>
</gene>
<dbReference type="Proteomes" id="UP001310890">
    <property type="component" value="Unassembled WGS sequence"/>
</dbReference>
<dbReference type="InterPro" id="IPR002110">
    <property type="entry name" value="Ankyrin_rpt"/>
</dbReference>
<evidence type="ECO:0000259" key="3">
    <source>
        <dbReference type="Pfam" id="PF06985"/>
    </source>
</evidence>
<feature type="domain" description="Heterokaryon incompatibility" evidence="3">
    <location>
        <begin position="21"/>
        <end position="130"/>
    </location>
</feature>
<evidence type="ECO:0000259" key="4">
    <source>
        <dbReference type="Pfam" id="PF26640"/>
    </source>
</evidence>
<feature type="repeat" description="ANK" evidence="1">
    <location>
        <begin position="778"/>
        <end position="802"/>
    </location>
</feature>
<evidence type="ECO:0000313" key="5">
    <source>
        <dbReference type="EMBL" id="KAK5108065.1"/>
    </source>
</evidence>
<evidence type="ECO:0000256" key="2">
    <source>
        <dbReference type="SAM" id="MobiDB-lite"/>
    </source>
</evidence>
<organism evidence="5 6">
    <name type="scientific">Meristemomyces frigidus</name>
    <dbReference type="NCBI Taxonomy" id="1508187"/>
    <lineage>
        <taxon>Eukaryota</taxon>
        <taxon>Fungi</taxon>
        <taxon>Dikarya</taxon>
        <taxon>Ascomycota</taxon>
        <taxon>Pezizomycotina</taxon>
        <taxon>Dothideomycetes</taxon>
        <taxon>Dothideomycetidae</taxon>
        <taxon>Mycosphaerellales</taxon>
        <taxon>Teratosphaeriaceae</taxon>
        <taxon>Meristemomyces</taxon>
    </lineage>
</organism>
<evidence type="ECO:0000313" key="6">
    <source>
        <dbReference type="Proteomes" id="UP001310890"/>
    </source>
</evidence>
<sequence length="857" mass="97057">MRLLNTDTLDFEDFLGKPPPYAILSHRWLPREISLKTWRKVLQRHTERDVQTESRSETESQSMAEREMRIESHKKILGFCNEACQQGIQYAWIDNCCIDTSSSTEHSEAINSMFEWYKEAKVCCVYLSDVPELSAGLEVVLEAMNKSVWFTRGWTLQELLAPRRLTFFTARWEYFGSRDEERTGQLIADATRIPMDILQGTRELTEASLAQRMSWLSKRKTTKPEDVAYSVLGIFEVNMPLLYGEGAVKAFIRLQQEITRKSPDESIFAWCMDPPALLNNWRGLLAPSPEYFAAYGDVLYSPESNTLADSSIYSWCNRGLMLQCTTYGVHFAKDREQFLRLNCKRDGSTCVIQLFIEGSVGRADEIKKRKAFFKWSRQQVPRWSRQQVPMGEEDDSIIPQVASRGTRNVEESHGSEKARLLYVSQSEALTLKKHVSEDEDCQEVSPREERDKHEPDDETSQDTSVVDVKDKKGRTPLWLAAENGHEAIVKILLETGKVNPDSKDKTGRTPLLCAVLRRNKAIVEMLLKTGKVDLGAKDEYERDALECAAVDWDETIIRMLFDTGKFNADSRDETGTALLSRAIRRGKHEFVKLLLDTGKVSLDLKNKTGKTPLWYAIEEGHEATVEMLLKTGKVDPNSKDEDDKTPLLLAAENGHEAIVKILLETGKVNPDSKDKTGRTPLLCAVLRRNKAIVEMLLKTGKVDLGAKDEYERDALECAAVDWDETIIRMLFDTGKFNADSRDETGTTLLSRAIRHGKHEFVKLLLDTGKASLSSEDKMGRTPLWYAVEGGHESTVEMLLKTGKVDVYRRDNEDRSALSRAAEDGNVSIVEMLLPPTKRFSRGSLRVLGDPIQNASLG</sequence>
<feature type="region of interest" description="Disordered" evidence="2">
    <location>
        <begin position="434"/>
        <end position="468"/>
    </location>
</feature>
<feature type="compositionally biased region" description="Basic and acidic residues" evidence="2">
    <location>
        <begin position="445"/>
        <end position="455"/>
    </location>
</feature>
<feature type="repeat" description="ANK" evidence="1">
    <location>
        <begin position="642"/>
        <end position="666"/>
    </location>
</feature>
<name>A0AAN7TA91_9PEZI</name>
<comment type="caution">
    <text evidence="5">The sequence shown here is derived from an EMBL/GenBank/DDBJ whole genome shotgun (WGS) entry which is preliminary data.</text>
</comment>
<evidence type="ECO:0000256" key="1">
    <source>
        <dbReference type="PROSITE-ProRule" id="PRU00023"/>
    </source>
</evidence>
<keyword evidence="1" id="KW-0040">ANK repeat</keyword>
<dbReference type="PANTHER" id="PTHR10622:SF12">
    <property type="entry name" value="HET DOMAIN-CONTAINING PROTEIN"/>
    <property type="match status" value="1"/>
</dbReference>
<dbReference type="Pfam" id="PF06985">
    <property type="entry name" value="HET"/>
    <property type="match status" value="1"/>
</dbReference>
<dbReference type="Pfam" id="PF26640">
    <property type="entry name" value="DUF8212"/>
    <property type="match status" value="1"/>
</dbReference>
<dbReference type="InterPro" id="IPR010730">
    <property type="entry name" value="HET"/>
</dbReference>
<dbReference type="PROSITE" id="PS50297">
    <property type="entry name" value="ANK_REP_REGION"/>
    <property type="match status" value="4"/>
</dbReference>
<dbReference type="Gene3D" id="1.25.40.20">
    <property type="entry name" value="Ankyrin repeat-containing domain"/>
    <property type="match status" value="3"/>
</dbReference>
<dbReference type="EMBL" id="JAVRRL010000097">
    <property type="protein sequence ID" value="KAK5108065.1"/>
    <property type="molecule type" value="Genomic_DNA"/>
</dbReference>
<feature type="repeat" description="ANK" evidence="1">
    <location>
        <begin position="472"/>
        <end position="496"/>
    </location>
</feature>
<dbReference type="InterPro" id="IPR058525">
    <property type="entry name" value="DUF8212"/>
</dbReference>
<dbReference type="PANTHER" id="PTHR10622">
    <property type="entry name" value="HET DOMAIN-CONTAINING PROTEIN"/>
    <property type="match status" value="1"/>
</dbReference>
<proteinExistence type="predicted"/>
<dbReference type="PROSITE" id="PS50088">
    <property type="entry name" value="ANK_REPEAT"/>
    <property type="match status" value="4"/>
</dbReference>
<dbReference type="SMART" id="SM00248">
    <property type="entry name" value="ANK"/>
    <property type="match status" value="9"/>
</dbReference>